<protein>
    <recommendedName>
        <fullName evidence="3">Kazal-like domain-containing protein</fullName>
    </recommendedName>
</protein>
<proteinExistence type="predicted"/>
<organism evidence="1 2">
    <name type="scientific">Aquimarina addita</name>
    <dbReference type="NCBI Taxonomy" id="870485"/>
    <lineage>
        <taxon>Bacteria</taxon>
        <taxon>Pseudomonadati</taxon>
        <taxon>Bacteroidota</taxon>
        <taxon>Flavobacteriia</taxon>
        <taxon>Flavobacteriales</taxon>
        <taxon>Flavobacteriaceae</taxon>
        <taxon>Aquimarina</taxon>
    </lineage>
</organism>
<evidence type="ECO:0000313" key="2">
    <source>
        <dbReference type="Proteomes" id="UP001500459"/>
    </source>
</evidence>
<gene>
    <name evidence="1" type="ORF">GCM10022393_39130</name>
</gene>
<name>A0ABP6USK6_9FLAO</name>
<sequence length="89" mass="10250">MKYLLLIPCIYLFTISGFSQENKTEDPLKKSICKNEVFICNSTGSKAYHYSKECKGLNRCNDTIKSICREKAEKKFGRLHCGYESKPTQ</sequence>
<reference evidence="2" key="1">
    <citation type="journal article" date="2019" name="Int. J. Syst. Evol. Microbiol.">
        <title>The Global Catalogue of Microorganisms (GCM) 10K type strain sequencing project: providing services to taxonomists for standard genome sequencing and annotation.</title>
        <authorList>
            <consortium name="The Broad Institute Genomics Platform"/>
            <consortium name="The Broad Institute Genome Sequencing Center for Infectious Disease"/>
            <person name="Wu L."/>
            <person name="Ma J."/>
        </authorList>
    </citation>
    <scope>NUCLEOTIDE SEQUENCE [LARGE SCALE GENOMIC DNA]</scope>
    <source>
        <strain evidence="2">JCM 17106</strain>
    </source>
</reference>
<evidence type="ECO:0008006" key="3">
    <source>
        <dbReference type="Google" id="ProtNLM"/>
    </source>
</evidence>
<dbReference type="RefSeq" id="WP_344930354.1">
    <property type="nucleotide sequence ID" value="NZ_BAABCW010000025.1"/>
</dbReference>
<dbReference type="Proteomes" id="UP001500459">
    <property type="component" value="Unassembled WGS sequence"/>
</dbReference>
<dbReference type="EMBL" id="BAABCW010000025">
    <property type="protein sequence ID" value="GAA3520977.1"/>
    <property type="molecule type" value="Genomic_DNA"/>
</dbReference>
<comment type="caution">
    <text evidence="1">The sequence shown here is derived from an EMBL/GenBank/DDBJ whole genome shotgun (WGS) entry which is preliminary data.</text>
</comment>
<accession>A0ABP6USK6</accession>
<keyword evidence="2" id="KW-1185">Reference proteome</keyword>
<evidence type="ECO:0000313" key="1">
    <source>
        <dbReference type="EMBL" id="GAA3520977.1"/>
    </source>
</evidence>